<dbReference type="EMBL" id="BAAAHH010000004">
    <property type="protein sequence ID" value="GAA0943250.1"/>
    <property type="molecule type" value="Genomic_DNA"/>
</dbReference>
<dbReference type="Proteomes" id="UP001500665">
    <property type="component" value="Unassembled WGS sequence"/>
</dbReference>
<accession>A0ABN1QIR1</accession>
<organism evidence="2 3">
    <name type="scientific">Actinocorallia libanotica</name>
    <dbReference type="NCBI Taxonomy" id="46162"/>
    <lineage>
        <taxon>Bacteria</taxon>
        <taxon>Bacillati</taxon>
        <taxon>Actinomycetota</taxon>
        <taxon>Actinomycetes</taxon>
        <taxon>Streptosporangiales</taxon>
        <taxon>Thermomonosporaceae</taxon>
        <taxon>Actinocorallia</taxon>
    </lineage>
</organism>
<evidence type="ECO:0000256" key="1">
    <source>
        <dbReference type="SAM" id="Phobius"/>
    </source>
</evidence>
<evidence type="ECO:0000313" key="3">
    <source>
        <dbReference type="Proteomes" id="UP001500665"/>
    </source>
</evidence>
<keyword evidence="3" id="KW-1185">Reference proteome</keyword>
<dbReference type="Pfam" id="PF04087">
    <property type="entry name" value="DUF389"/>
    <property type="match status" value="1"/>
</dbReference>
<sequence>MLLAEARGLLIPAAQRRTPEELTGDLDLRSGDRASRYSAFWTMLVLSAVIAAAGVLADSTATIIGAMIIAPLSTPIMGMALGLVQRSGTGAGRFVLGGVAVVVAVGLLASLAVPRSYDLLSNGQISGRTSPGLADLLAALATGLAGAVALARRDVAAVLPGVAIAISLVPPLVVAGVCLGDGAFVLALGALVLFLSNMLSLVLAGTFVFTALGYATAVPAAGAPRSWTVLALGGLGLLVSIPLVLSTAANYLLATWQNRVEHVATEWLAGRPGATVTGVRTESTSFHVSIRTPTEPPPAADLLTRLEGVVPDGFSIVIEITWGRTINAGTVGS</sequence>
<keyword evidence="1" id="KW-1133">Transmembrane helix</keyword>
<comment type="caution">
    <text evidence="2">The sequence shown here is derived from an EMBL/GenBank/DDBJ whole genome shotgun (WGS) entry which is preliminary data.</text>
</comment>
<feature type="transmembrane region" description="Helical" evidence="1">
    <location>
        <begin position="133"/>
        <end position="151"/>
    </location>
</feature>
<reference evidence="2 3" key="1">
    <citation type="journal article" date="2019" name="Int. J. Syst. Evol. Microbiol.">
        <title>The Global Catalogue of Microorganisms (GCM) 10K type strain sequencing project: providing services to taxonomists for standard genome sequencing and annotation.</title>
        <authorList>
            <consortium name="The Broad Institute Genomics Platform"/>
            <consortium name="The Broad Institute Genome Sequencing Center for Infectious Disease"/>
            <person name="Wu L."/>
            <person name="Ma J."/>
        </authorList>
    </citation>
    <scope>NUCLEOTIDE SEQUENCE [LARGE SCALE GENOMIC DNA]</scope>
    <source>
        <strain evidence="2 3">JCM 10696</strain>
    </source>
</reference>
<feature type="transmembrane region" description="Helical" evidence="1">
    <location>
        <begin position="63"/>
        <end position="84"/>
    </location>
</feature>
<dbReference type="PANTHER" id="PTHR20992">
    <property type="entry name" value="AT15442P-RELATED"/>
    <property type="match status" value="1"/>
</dbReference>
<keyword evidence="1" id="KW-0812">Transmembrane</keyword>
<feature type="transmembrane region" description="Helical" evidence="1">
    <location>
        <begin position="158"/>
        <end position="177"/>
    </location>
</feature>
<dbReference type="RefSeq" id="WP_344238184.1">
    <property type="nucleotide sequence ID" value="NZ_BAAAHH010000004.1"/>
</dbReference>
<gene>
    <name evidence="2" type="ORF">GCM10009550_15110</name>
</gene>
<feature type="transmembrane region" description="Helical" evidence="1">
    <location>
        <begin position="91"/>
        <end position="113"/>
    </location>
</feature>
<keyword evidence="1" id="KW-0472">Membrane</keyword>
<dbReference type="PANTHER" id="PTHR20992:SF9">
    <property type="entry name" value="AT15442P-RELATED"/>
    <property type="match status" value="1"/>
</dbReference>
<protein>
    <submittedName>
        <fullName evidence="2">DUF389 domain-containing protein</fullName>
    </submittedName>
</protein>
<name>A0ABN1QIR1_9ACTN</name>
<feature type="transmembrane region" description="Helical" evidence="1">
    <location>
        <begin position="183"/>
        <end position="215"/>
    </location>
</feature>
<evidence type="ECO:0000313" key="2">
    <source>
        <dbReference type="EMBL" id="GAA0943250.1"/>
    </source>
</evidence>
<dbReference type="InterPro" id="IPR005240">
    <property type="entry name" value="DUF389"/>
</dbReference>
<proteinExistence type="predicted"/>
<feature type="transmembrane region" description="Helical" evidence="1">
    <location>
        <begin position="39"/>
        <end position="57"/>
    </location>
</feature>
<feature type="transmembrane region" description="Helical" evidence="1">
    <location>
        <begin position="227"/>
        <end position="253"/>
    </location>
</feature>